<keyword evidence="3" id="KW-1185">Reference proteome</keyword>
<evidence type="ECO:0000313" key="2">
    <source>
        <dbReference type="EMBL" id="MBB3967163.1"/>
    </source>
</evidence>
<name>A0A7W6GCU0_9HYPH</name>
<dbReference type="EMBL" id="JACIDW010000034">
    <property type="protein sequence ID" value="MBB3967163.1"/>
    <property type="molecule type" value="Genomic_DNA"/>
</dbReference>
<proteinExistence type="predicted"/>
<gene>
    <name evidence="2" type="ORF">GGQ67_004860</name>
</gene>
<feature type="region of interest" description="Disordered" evidence="1">
    <location>
        <begin position="1"/>
        <end position="23"/>
    </location>
</feature>
<accession>A0A7W6GCU0</accession>
<feature type="compositionally biased region" description="Polar residues" evidence="1">
    <location>
        <begin position="1"/>
        <end position="10"/>
    </location>
</feature>
<organism evidence="2 3">
    <name type="scientific">Rhizobium metallidurans</name>
    <dbReference type="NCBI Taxonomy" id="1265931"/>
    <lineage>
        <taxon>Bacteria</taxon>
        <taxon>Pseudomonadati</taxon>
        <taxon>Pseudomonadota</taxon>
        <taxon>Alphaproteobacteria</taxon>
        <taxon>Hyphomicrobiales</taxon>
        <taxon>Rhizobiaceae</taxon>
        <taxon>Rhizobium/Agrobacterium group</taxon>
        <taxon>Rhizobium</taxon>
    </lineage>
</organism>
<dbReference type="AlphaFoldDB" id="A0A7W6GCU0"/>
<protein>
    <submittedName>
        <fullName evidence="2">Uncharacterized protein</fullName>
    </submittedName>
</protein>
<evidence type="ECO:0000256" key="1">
    <source>
        <dbReference type="SAM" id="MobiDB-lite"/>
    </source>
</evidence>
<reference evidence="2 3" key="1">
    <citation type="submission" date="2020-08" db="EMBL/GenBank/DDBJ databases">
        <title>Genomic Encyclopedia of Type Strains, Phase IV (KMG-IV): sequencing the most valuable type-strain genomes for metagenomic binning, comparative biology and taxonomic classification.</title>
        <authorList>
            <person name="Goeker M."/>
        </authorList>
    </citation>
    <scope>NUCLEOTIDE SEQUENCE [LARGE SCALE GENOMIC DNA]</scope>
    <source>
        <strain evidence="2 3">DSM 26575</strain>
    </source>
</reference>
<evidence type="ECO:0000313" key="3">
    <source>
        <dbReference type="Proteomes" id="UP000582090"/>
    </source>
</evidence>
<dbReference type="Proteomes" id="UP000582090">
    <property type="component" value="Unassembled WGS sequence"/>
</dbReference>
<sequence length="70" mass="7896">MSRTPSQILGNASLRPTPEERREIEKRAKAVLEEILAVPPKRKPPQADPLVAPPKDVFQWLLDNEKKAAE</sequence>
<dbReference type="RefSeq" id="WP_183902586.1">
    <property type="nucleotide sequence ID" value="NZ_JACIDW010000034.1"/>
</dbReference>
<comment type="caution">
    <text evidence="2">The sequence shown here is derived from an EMBL/GenBank/DDBJ whole genome shotgun (WGS) entry which is preliminary data.</text>
</comment>